<organism evidence="1 2">
    <name type="scientific">Anaerohalosphaera lusitana</name>
    <dbReference type="NCBI Taxonomy" id="1936003"/>
    <lineage>
        <taxon>Bacteria</taxon>
        <taxon>Pseudomonadati</taxon>
        <taxon>Planctomycetota</taxon>
        <taxon>Phycisphaerae</taxon>
        <taxon>Sedimentisphaerales</taxon>
        <taxon>Anaerohalosphaeraceae</taxon>
        <taxon>Anaerohalosphaera</taxon>
    </lineage>
</organism>
<reference evidence="2" key="1">
    <citation type="submission" date="2017-02" db="EMBL/GenBank/DDBJ databases">
        <title>Comparative genomics and description of representatives of a novel lineage of planctomycetes thriving in anoxic sediments.</title>
        <authorList>
            <person name="Spring S."/>
            <person name="Bunk B."/>
            <person name="Sproer C."/>
        </authorList>
    </citation>
    <scope>NUCLEOTIDE SEQUENCE [LARGE SCALE GENOMIC DNA]</scope>
    <source>
        <strain evidence="2">ST-NAGAB-D1</strain>
    </source>
</reference>
<sequence length="68" mass="7641">MTESYKPHEMYPPQRRAEVARILARAANRLHCKSGGLKLALKKRQELVKSSQTCLDVSGQMRIDVSAS</sequence>
<dbReference type="AlphaFoldDB" id="A0A1U9NKB9"/>
<name>A0A1U9NKB9_9BACT</name>
<dbReference type="RefSeq" id="WP_146660580.1">
    <property type="nucleotide sequence ID" value="NZ_CP019791.1"/>
</dbReference>
<dbReference type="KEGG" id="alus:STSP2_01118"/>
<dbReference type="STRING" id="1936003.STSP2_01118"/>
<evidence type="ECO:0000313" key="2">
    <source>
        <dbReference type="Proteomes" id="UP000189674"/>
    </source>
</evidence>
<dbReference type="Proteomes" id="UP000189674">
    <property type="component" value="Chromosome"/>
</dbReference>
<keyword evidence="2" id="KW-1185">Reference proteome</keyword>
<accession>A0A1U9NKB9</accession>
<proteinExistence type="predicted"/>
<protein>
    <submittedName>
        <fullName evidence="1">Uncharacterized protein</fullName>
    </submittedName>
</protein>
<evidence type="ECO:0000313" key="1">
    <source>
        <dbReference type="EMBL" id="AQT67966.1"/>
    </source>
</evidence>
<gene>
    <name evidence="1" type="ORF">STSP2_01118</name>
</gene>
<dbReference type="EMBL" id="CP019791">
    <property type="protein sequence ID" value="AQT67966.1"/>
    <property type="molecule type" value="Genomic_DNA"/>
</dbReference>